<dbReference type="RefSeq" id="WP_068745583.1">
    <property type="nucleotide sequence ID" value="NZ_LSRE01000014.1"/>
</dbReference>
<gene>
    <name evidence="2" type="ORF">AXK61_20680</name>
</gene>
<dbReference type="Gene3D" id="3.40.960.10">
    <property type="entry name" value="VSR Endonuclease"/>
    <property type="match status" value="1"/>
</dbReference>
<organism evidence="2 3">
    <name type="scientific">Tsukamurella pseudospumae</name>
    <dbReference type="NCBI Taxonomy" id="239498"/>
    <lineage>
        <taxon>Bacteria</taxon>
        <taxon>Bacillati</taxon>
        <taxon>Actinomycetota</taxon>
        <taxon>Actinomycetes</taxon>
        <taxon>Mycobacteriales</taxon>
        <taxon>Tsukamurellaceae</taxon>
        <taxon>Tsukamurella</taxon>
    </lineage>
</organism>
<dbReference type="Proteomes" id="UP000070409">
    <property type="component" value="Unassembled WGS sequence"/>
</dbReference>
<dbReference type="EMBL" id="LSRE01000014">
    <property type="protein sequence ID" value="KXO97982.1"/>
    <property type="molecule type" value="Genomic_DNA"/>
</dbReference>
<comment type="caution">
    <text evidence="2">The sequence shown here is derived from an EMBL/GenBank/DDBJ whole genome shotgun (WGS) entry which is preliminary data.</text>
</comment>
<sequence>MTEPHTEQELREVFDGAPQRVQRLLNGLDPAAQSGTESVTRHRLRPANIQVRSQVTIAEVGTADLLVGDRLIVECDSDRYHNGEQRKVDARRDRKSTIGGYHVLRIDYSDVTYDWDTVLADIIDMVRSRRHRGRTRV</sequence>
<dbReference type="Pfam" id="PF04480">
    <property type="entry name" value="DUF559"/>
    <property type="match status" value="1"/>
</dbReference>
<proteinExistence type="predicted"/>
<name>A0A137ZIG4_9ACTN</name>
<accession>A0A137ZIG4</accession>
<feature type="domain" description="DUF559" evidence="1">
    <location>
        <begin position="49"/>
        <end position="126"/>
    </location>
</feature>
<evidence type="ECO:0000313" key="2">
    <source>
        <dbReference type="EMBL" id="KXO97982.1"/>
    </source>
</evidence>
<dbReference type="InterPro" id="IPR007569">
    <property type="entry name" value="DUF559"/>
</dbReference>
<evidence type="ECO:0000259" key="1">
    <source>
        <dbReference type="Pfam" id="PF04480"/>
    </source>
</evidence>
<protein>
    <recommendedName>
        <fullName evidence="1">DUF559 domain-containing protein</fullName>
    </recommendedName>
</protein>
<keyword evidence="3" id="KW-1185">Reference proteome</keyword>
<reference evidence="2 3" key="1">
    <citation type="submission" date="2016-02" db="EMBL/GenBank/DDBJ databases">
        <authorList>
            <person name="Teng J.L."/>
            <person name="Tang Y."/>
            <person name="Huang Y."/>
            <person name="Guo F."/>
            <person name="Wei W."/>
            <person name="Chen J.H."/>
            <person name="Wong S.Y."/>
            <person name="Lau S.K."/>
            <person name="Woo P.C."/>
        </authorList>
    </citation>
    <scope>NUCLEOTIDE SEQUENCE [LARGE SCALE GENOMIC DNA]</scope>
    <source>
        <strain evidence="2 3">JCM 13375</strain>
    </source>
</reference>
<evidence type="ECO:0000313" key="3">
    <source>
        <dbReference type="Proteomes" id="UP000070409"/>
    </source>
</evidence>